<name>A0A1V4HJ83_9BACL</name>
<proteinExistence type="predicted"/>
<dbReference type="Proteomes" id="UP000190626">
    <property type="component" value="Unassembled WGS sequence"/>
</dbReference>
<accession>A0A1V4HJ83</accession>
<dbReference type="EMBL" id="MBTG01000013">
    <property type="protein sequence ID" value="OPH57150.1"/>
    <property type="molecule type" value="Genomic_DNA"/>
</dbReference>
<dbReference type="AlphaFoldDB" id="A0A1V4HJ83"/>
<gene>
    <name evidence="1" type="ORF">BC351_25095</name>
</gene>
<protein>
    <submittedName>
        <fullName evidence="1">Uncharacterized protein</fullName>
    </submittedName>
</protein>
<dbReference type="RefSeq" id="WP_079413675.1">
    <property type="nucleotide sequence ID" value="NZ_MBTG01000013.1"/>
</dbReference>
<organism evidence="1 2">
    <name type="scientific">Paenibacillus ferrarius</name>
    <dbReference type="NCBI Taxonomy" id="1469647"/>
    <lineage>
        <taxon>Bacteria</taxon>
        <taxon>Bacillati</taxon>
        <taxon>Bacillota</taxon>
        <taxon>Bacilli</taxon>
        <taxon>Bacillales</taxon>
        <taxon>Paenibacillaceae</taxon>
        <taxon>Paenibacillus</taxon>
    </lineage>
</organism>
<reference evidence="2" key="1">
    <citation type="submission" date="2016-07" db="EMBL/GenBank/DDBJ databases">
        <authorList>
            <person name="Florea S."/>
            <person name="Webb J.S."/>
            <person name="Jaromczyk J."/>
            <person name="Schardl C.L."/>
        </authorList>
    </citation>
    <scope>NUCLEOTIDE SEQUENCE [LARGE SCALE GENOMIC DNA]</scope>
    <source>
        <strain evidence="2">CY1</strain>
    </source>
</reference>
<keyword evidence="2" id="KW-1185">Reference proteome</keyword>
<dbReference type="STRING" id="1469647.BC351_25095"/>
<comment type="caution">
    <text evidence="1">The sequence shown here is derived from an EMBL/GenBank/DDBJ whole genome shotgun (WGS) entry which is preliminary data.</text>
</comment>
<evidence type="ECO:0000313" key="1">
    <source>
        <dbReference type="EMBL" id="OPH57150.1"/>
    </source>
</evidence>
<dbReference type="OrthoDB" id="2625287at2"/>
<evidence type="ECO:0000313" key="2">
    <source>
        <dbReference type="Proteomes" id="UP000190626"/>
    </source>
</evidence>
<sequence>MWEEVLLTDQLQLQMDPTQRVLELKFNQQEEAEAGRIRLSHAELTLLLHSLLEVSRKFRGD</sequence>